<dbReference type="InterPro" id="IPR007492">
    <property type="entry name" value="LytTR_DNA-bd_dom"/>
</dbReference>
<organism evidence="4 5">
    <name type="scientific">Mucilaginibacter paludis DSM 18603</name>
    <dbReference type="NCBI Taxonomy" id="714943"/>
    <lineage>
        <taxon>Bacteria</taxon>
        <taxon>Pseudomonadati</taxon>
        <taxon>Bacteroidota</taxon>
        <taxon>Sphingobacteriia</taxon>
        <taxon>Sphingobacteriales</taxon>
        <taxon>Sphingobacteriaceae</taxon>
        <taxon>Mucilaginibacter</taxon>
    </lineage>
</organism>
<dbReference type="STRING" id="714943.Mucpa_0966"/>
<dbReference type="PROSITE" id="PS50110">
    <property type="entry name" value="RESPONSE_REGULATORY"/>
    <property type="match status" value="1"/>
</dbReference>
<dbReference type="RefSeq" id="WP_008504797.1">
    <property type="nucleotide sequence ID" value="NZ_CM001403.1"/>
</dbReference>
<feature type="modified residue" description="4-aspartylphosphate" evidence="1">
    <location>
        <position position="59"/>
    </location>
</feature>
<keyword evidence="5" id="KW-1185">Reference proteome</keyword>
<dbReference type="EMBL" id="CM001403">
    <property type="protein sequence ID" value="EHQ25141.1"/>
    <property type="molecule type" value="Genomic_DNA"/>
</dbReference>
<gene>
    <name evidence="4" type="ORF">Mucpa_0966</name>
</gene>
<evidence type="ECO:0000313" key="4">
    <source>
        <dbReference type="EMBL" id="EHQ25141.1"/>
    </source>
</evidence>
<dbReference type="InterPro" id="IPR046947">
    <property type="entry name" value="LytR-like"/>
</dbReference>
<dbReference type="OrthoDB" id="9787344at2"/>
<dbReference type="GO" id="GO:0003677">
    <property type="term" value="F:DNA binding"/>
    <property type="evidence" value="ECO:0007669"/>
    <property type="project" value="InterPro"/>
</dbReference>
<protein>
    <submittedName>
        <fullName evidence="4">Two component transcriptional regulator, LytTR family</fullName>
    </submittedName>
</protein>
<reference evidence="4" key="1">
    <citation type="submission" date="2011-09" db="EMBL/GenBank/DDBJ databases">
        <title>The permanent draft genome of Mucilaginibacter paludis DSM 18603.</title>
        <authorList>
            <consortium name="US DOE Joint Genome Institute (JGI-PGF)"/>
            <person name="Lucas S."/>
            <person name="Han J."/>
            <person name="Lapidus A."/>
            <person name="Bruce D."/>
            <person name="Goodwin L."/>
            <person name="Pitluck S."/>
            <person name="Peters L."/>
            <person name="Kyrpides N."/>
            <person name="Mavromatis K."/>
            <person name="Ivanova N."/>
            <person name="Mikhailova N."/>
            <person name="Held B."/>
            <person name="Detter J.C."/>
            <person name="Tapia R."/>
            <person name="Han C."/>
            <person name="Land M."/>
            <person name="Hauser L."/>
            <person name="Markowitz V."/>
            <person name="Cheng J.-F."/>
            <person name="Hugenholtz P."/>
            <person name="Woyke T."/>
            <person name="Wu D."/>
            <person name="Tindall B."/>
            <person name="Brambilla E."/>
            <person name="Klenk H.-P."/>
            <person name="Eisen J.A."/>
        </authorList>
    </citation>
    <scope>NUCLEOTIDE SEQUENCE [LARGE SCALE GENOMIC DNA]</scope>
    <source>
        <strain evidence="4">DSM 18603</strain>
    </source>
</reference>
<dbReference type="GO" id="GO:0000156">
    <property type="term" value="F:phosphorelay response regulator activity"/>
    <property type="evidence" value="ECO:0007669"/>
    <property type="project" value="InterPro"/>
</dbReference>
<dbReference type="Gene3D" id="3.40.50.2300">
    <property type="match status" value="1"/>
</dbReference>
<dbReference type="HOGENOM" id="CLU_000445_14_1_10"/>
<dbReference type="SMART" id="SM00850">
    <property type="entry name" value="LytTR"/>
    <property type="match status" value="1"/>
</dbReference>
<feature type="domain" description="Response regulatory" evidence="2">
    <location>
        <begin position="5"/>
        <end position="119"/>
    </location>
</feature>
<dbReference type="AlphaFoldDB" id="H1YCX0"/>
<dbReference type="SMART" id="SM00448">
    <property type="entry name" value="REC"/>
    <property type="match status" value="1"/>
</dbReference>
<dbReference type="InterPro" id="IPR011006">
    <property type="entry name" value="CheY-like_superfamily"/>
</dbReference>
<dbReference type="Gene3D" id="2.40.50.1020">
    <property type="entry name" value="LytTr DNA-binding domain"/>
    <property type="match status" value="1"/>
</dbReference>
<sequence length="260" mass="29703">MKALRIAVVEDEAVTARNLAHLLQLVDGSITIAATLASVSEAVEWFNCSTDGYDLIMMDIRLADGLSFDIFKAVDITSPVIFVTAYNDYAIQAFKNNGIDYILKPFDEKEIGNALKKFRSLTGQPPAEAADNGRISQVLQQIDQLTRSYKKSFLVHFRDKLIPVETAKIAWFYTASELVYAHTTDGHQYVMEFTMEQLEQLLDPQLFFRANRQFIVNRGCITEVEFYFNGRLLVKVKPEPTERILISKVRTPEFKAWMNR</sequence>
<feature type="domain" description="HTH LytTR-type" evidence="3">
    <location>
        <begin position="153"/>
        <end position="260"/>
    </location>
</feature>
<accession>H1YCX0</accession>
<dbReference type="SUPFAM" id="SSF52172">
    <property type="entry name" value="CheY-like"/>
    <property type="match status" value="1"/>
</dbReference>
<evidence type="ECO:0000313" key="5">
    <source>
        <dbReference type="Proteomes" id="UP000002774"/>
    </source>
</evidence>
<dbReference type="InterPro" id="IPR001789">
    <property type="entry name" value="Sig_transdc_resp-reg_receiver"/>
</dbReference>
<evidence type="ECO:0000259" key="2">
    <source>
        <dbReference type="PROSITE" id="PS50110"/>
    </source>
</evidence>
<dbReference type="eggNOG" id="COG3279">
    <property type="taxonomic scope" value="Bacteria"/>
</dbReference>
<keyword evidence="1" id="KW-0597">Phosphoprotein</keyword>
<proteinExistence type="predicted"/>
<dbReference type="Proteomes" id="UP000002774">
    <property type="component" value="Chromosome"/>
</dbReference>
<dbReference type="PROSITE" id="PS50930">
    <property type="entry name" value="HTH_LYTTR"/>
    <property type="match status" value="1"/>
</dbReference>
<dbReference type="Pfam" id="PF00072">
    <property type="entry name" value="Response_reg"/>
    <property type="match status" value="1"/>
</dbReference>
<dbReference type="Pfam" id="PF04397">
    <property type="entry name" value="LytTR"/>
    <property type="match status" value="1"/>
</dbReference>
<evidence type="ECO:0000259" key="3">
    <source>
        <dbReference type="PROSITE" id="PS50930"/>
    </source>
</evidence>
<name>H1YCX0_9SPHI</name>
<dbReference type="PANTHER" id="PTHR37299:SF1">
    <property type="entry name" value="STAGE 0 SPORULATION PROTEIN A HOMOLOG"/>
    <property type="match status" value="1"/>
</dbReference>
<evidence type="ECO:0000256" key="1">
    <source>
        <dbReference type="PROSITE-ProRule" id="PRU00169"/>
    </source>
</evidence>
<dbReference type="PANTHER" id="PTHR37299">
    <property type="entry name" value="TRANSCRIPTIONAL REGULATOR-RELATED"/>
    <property type="match status" value="1"/>
</dbReference>